<evidence type="ECO:0000256" key="1">
    <source>
        <dbReference type="ARBA" id="ARBA00022723"/>
    </source>
</evidence>
<dbReference type="GO" id="GO:0050313">
    <property type="term" value="F:sulfur dioxygenase activity"/>
    <property type="evidence" value="ECO:0007669"/>
    <property type="project" value="InterPro"/>
</dbReference>
<dbReference type="InterPro" id="IPR044528">
    <property type="entry name" value="POD-like_MBL-fold"/>
</dbReference>
<dbReference type="GO" id="GO:0006749">
    <property type="term" value="P:glutathione metabolic process"/>
    <property type="evidence" value="ECO:0007669"/>
    <property type="project" value="InterPro"/>
</dbReference>
<dbReference type="Proteomes" id="UP000525923">
    <property type="component" value="Unassembled WGS sequence"/>
</dbReference>
<dbReference type="Gene3D" id="3.60.15.10">
    <property type="entry name" value="Ribonuclease Z/Hydroxyacylglutathione hydrolase-like"/>
    <property type="match status" value="1"/>
</dbReference>
<comment type="caution">
    <text evidence="3">The sequence shown here is derived from an EMBL/GenBank/DDBJ whole genome shotgun (WGS) entry which is preliminary data.</text>
</comment>
<feature type="domain" description="Rhodanese" evidence="2">
    <location>
        <begin position="381"/>
        <end position="465"/>
    </location>
</feature>
<dbReference type="PROSITE" id="PS50206">
    <property type="entry name" value="RHODANESE_3"/>
    <property type="match status" value="2"/>
</dbReference>
<dbReference type="EC" id="3.1.2.6" evidence="3"/>
<dbReference type="GO" id="GO:0004416">
    <property type="term" value="F:hydroxyacylglutathione hydrolase activity"/>
    <property type="evidence" value="ECO:0007669"/>
    <property type="project" value="UniProtKB-EC"/>
</dbReference>
<dbReference type="InterPro" id="IPR051682">
    <property type="entry name" value="Mito_Persulfide_Diox"/>
</dbReference>
<dbReference type="InterPro" id="IPR001279">
    <property type="entry name" value="Metallo-B-lactamas"/>
</dbReference>
<dbReference type="FunFam" id="3.60.15.10:FF:000030">
    <property type="entry name" value="Metallo-beta-lactamase family protein"/>
    <property type="match status" value="1"/>
</dbReference>
<dbReference type="Gene3D" id="3.40.250.10">
    <property type="entry name" value="Rhodanese-like domain"/>
    <property type="match status" value="2"/>
</dbReference>
<dbReference type="InterPro" id="IPR001763">
    <property type="entry name" value="Rhodanese-like_dom"/>
</dbReference>
<evidence type="ECO:0000313" key="3">
    <source>
        <dbReference type="EMBL" id="MBB5179673.1"/>
    </source>
</evidence>
<dbReference type="AlphaFoldDB" id="A0A7W8CSG2"/>
<evidence type="ECO:0000259" key="2">
    <source>
        <dbReference type="PROSITE" id="PS50206"/>
    </source>
</evidence>
<dbReference type="InterPro" id="IPR036873">
    <property type="entry name" value="Rhodanese-like_dom_sf"/>
</dbReference>
<dbReference type="Pfam" id="PF00753">
    <property type="entry name" value="Lactamase_B"/>
    <property type="match status" value="1"/>
</dbReference>
<dbReference type="InterPro" id="IPR036866">
    <property type="entry name" value="RibonucZ/Hydroxyglut_hydro"/>
</dbReference>
<dbReference type="CDD" id="cd07724">
    <property type="entry name" value="POD-like_MBL-fold"/>
    <property type="match status" value="1"/>
</dbReference>
<dbReference type="SMART" id="SM00450">
    <property type="entry name" value="RHOD"/>
    <property type="match status" value="1"/>
</dbReference>
<dbReference type="CDD" id="cd00158">
    <property type="entry name" value="RHOD"/>
    <property type="match status" value="1"/>
</dbReference>
<dbReference type="SUPFAM" id="SSF56281">
    <property type="entry name" value="Metallo-hydrolase/oxidoreductase"/>
    <property type="match status" value="1"/>
</dbReference>
<organism evidence="3 4">
    <name type="scientific">Planococcus koreensis</name>
    <dbReference type="NCBI Taxonomy" id="112331"/>
    <lineage>
        <taxon>Bacteria</taxon>
        <taxon>Bacillati</taxon>
        <taxon>Bacillota</taxon>
        <taxon>Bacilli</taxon>
        <taxon>Bacillales</taxon>
        <taxon>Caryophanaceae</taxon>
        <taxon>Planococcus</taxon>
    </lineage>
</organism>
<reference evidence="3 4" key="1">
    <citation type="submission" date="2020-08" db="EMBL/GenBank/DDBJ databases">
        <title>Genomic Encyclopedia of Type Strains, Phase IV (KMG-IV): sequencing the most valuable type-strain genomes for metagenomic binning, comparative biology and taxonomic classification.</title>
        <authorList>
            <person name="Goeker M."/>
        </authorList>
    </citation>
    <scope>NUCLEOTIDE SEQUENCE [LARGE SCALE GENOMIC DNA]</scope>
    <source>
        <strain evidence="3 4">DSM 15895</strain>
    </source>
</reference>
<keyword evidence="3" id="KW-0378">Hydrolase</keyword>
<dbReference type="EMBL" id="JACHHE010000002">
    <property type="protein sequence ID" value="MBB5179673.1"/>
    <property type="molecule type" value="Genomic_DNA"/>
</dbReference>
<keyword evidence="1" id="KW-0479">Metal-binding</keyword>
<gene>
    <name evidence="3" type="ORF">HNQ44_001097</name>
</gene>
<dbReference type="PANTHER" id="PTHR43084">
    <property type="entry name" value="PERSULFIDE DIOXYGENASE ETHE1"/>
    <property type="match status" value="1"/>
</dbReference>
<accession>A0A7W8CSG2</accession>
<keyword evidence="4" id="KW-1185">Reference proteome</keyword>
<name>A0A7W8CSG2_9BACL</name>
<dbReference type="GO" id="GO:0070813">
    <property type="term" value="P:hydrogen sulfide metabolic process"/>
    <property type="evidence" value="ECO:0007669"/>
    <property type="project" value="TreeGrafter"/>
</dbReference>
<dbReference type="GO" id="GO:0046872">
    <property type="term" value="F:metal ion binding"/>
    <property type="evidence" value="ECO:0007669"/>
    <property type="project" value="UniProtKB-KW"/>
</dbReference>
<protein>
    <submittedName>
        <fullName evidence="3">Hydroxyacylglutathione hydrolase</fullName>
        <ecNumber evidence="3">3.1.2.6</ecNumber>
    </submittedName>
</protein>
<dbReference type="PANTHER" id="PTHR43084:SF1">
    <property type="entry name" value="PERSULFIDE DIOXYGENASE ETHE1, MITOCHONDRIAL"/>
    <property type="match status" value="1"/>
</dbReference>
<feature type="domain" description="Rhodanese" evidence="2">
    <location>
        <begin position="279"/>
        <end position="309"/>
    </location>
</feature>
<dbReference type="SMART" id="SM00849">
    <property type="entry name" value="Lactamase_B"/>
    <property type="match status" value="1"/>
</dbReference>
<dbReference type="OrthoDB" id="9784009at2"/>
<dbReference type="SUPFAM" id="SSF52821">
    <property type="entry name" value="Rhodanese/Cell cycle control phosphatase"/>
    <property type="match status" value="2"/>
</dbReference>
<proteinExistence type="predicted"/>
<sequence>MLLRYFYDDKLAHASYVVGCQATGEAVVVDPMRDINPYVELAKKENLKIVGALETHIHADFVSGSRELADRFGTKMYISDEGDKDWKYQNLDNVSHQLMKDGDKFNIGNLVFEVMHTPGHTPESISFILTDTKAADLPLGIFTGDFVFVGDVGRPDLLEKAAGIQGTSAAGAKDMFKSIERFKDLPEYLQVWPAHGAGSACGKSLGAVPSTTVGYEKLFNWAFQFKDEESFTEELLAGQPEPPYYFAVMKSVNKVGPELIANLPELKPIDRLDDIKNLLEQGEQVLDLRPADAFSQGFIPGTINIPFNKSFSNWAGWVVDYKKPVYILVNPEALDEVVIALHSIGIDEVLGYADANAIIAQADKLDKYDNVTIEEAKEMIDNGEANVLDVRNKTEYDEGHIENADHIMVGTLKNRLEEVDASKTVIVHCQGGARSAIATSLLKAKGIDNIVNMPGGYSKWSTEVKA</sequence>
<dbReference type="RefSeq" id="WP_135505386.1">
    <property type="nucleotide sequence ID" value="NZ_JACHHE010000002.1"/>
</dbReference>
<dbReference type="Pfam" id="PF00581">
    <property type="entry name" value="Rhodanese"/>
    <property type="match status" value="2"/>
</dbReference>
<dbReference type="FunFam" id="3.40.250.10:FF:000049">
    <property type="entry name" value="Phage shock protein E"/>
    <property type="match status" value="1"/>
</dbReference>
<evidence type="ECO:0000313" key="4">
    <source>
        <dbReference type="Proteomes" id="UP000525923"/>
    </source>
</evidence>